<name>A0AAD8FFH7_BIOPF</name>
<keyword evidence="1" id="KW-0472">Membrane</keyword>
<keyword evidence="1" id="KW-0812">Transmembrane</keyword>
<feature type="transmembrane region" description="Helical" evidence="1">
    <location>
        <begin position="73"/>
        <end position="98"/>
    </location>
</feature>
<feature type="transmembrane region" description="Helical" evidence="1">
    <location>
        <begin position="248"/>
        <end position="276"/>
    </location>
</feature>
<protein>
    <submittedName>
        <fullName evidence="2">Protein rolling stone-like isoform X1</fullName>
    </submittedName>
</protein>
<dbReference type="GO" id="GO:0016020">
    <property type="term" value="C:membrane"/>
    <property type="evidence" value="ECO:0007669"/>
    <property type="project" value="TreeGrafter"/>
</dbReference>
<accession>A0AAD8FFH7</accession>
<feature type="transmembrane region" description="Helical" evidence="1">
    <location>
        <begin position="182"/>
        <end position="201"/>
    </location>
</feature>
<dbReference type="EMBL" id="JASAOG010000025">
    <property type="protein sequence ID" value="KAK0062495.1"/>
    <property type="molecule type" value="Genomic_DNA"/>
</dbReference>
<evidence type="ECO:0000313" key="3">
    <source>
        <dbReference type="Proteomes" id="UP001233172"/>
    </source>
</evidence>
<feature type="transmembrane region" description="Helical" evidence="1">
    <location>
        <begin position="37"/>
        <end position="61"/>
    </location>
</feature>
<reference evidence="2" key="1">
    <citation type="journal article" date="2023" name="PLoS Negl. Trop. Dis.">
        <title>A genome sequence for Biomphalaria pfeifferi, the major vector snail for the human-infecting parasite Schistosoma mansoni.</title>
        <authorList>
            <person name="Bu L."/>
            <person name="Lu L."/>
            <person name="Laidemitt M.R."/>
            <person name="Zhang S.M."/>
            <person name="Mutuku M."/>
            <person name="Mkoji G."/>
            <person name="Steinauer M."/>
            <person name="Loker E.S."/>
        </authorList>
    </citation>
    <scope>NUCLEOTIDE SEQUENCE</scope>
    <source>
        <strain evidence="2">KasaAsao</strain>
    </source>
</reference>
<feature type="transmembrane region" description="Helical" evidence="1">
    <location>
        <begin position="208"/>
        <end position="228"/>
    </location>
</feature>
<reference evidence="2" key="2">
    <citation type="submission" date="2023-04" db="EMBL/GenBank/DDBJ databases">
        <authorList>
            <person name="Bu L."/>
            <person name="Lu L."/>
            <person name="Laidemitt M.R."/>
            <person name="Zhang S.M."/>
            <person name="Mutuku M."/>
            <person name="Mkoji G."/>
            <person name="Steinauer M."/>
            <person name="Loker E.S."/>
        </authorList>
    </citation>
    <scope>NUCLEOTIDE SEQUENCE</scope>
    <source>
        <strain evidence="2">KasaAsao</strain>
        <tissue evidence="2">Whole Snail</tissue>
    </source>
</reference>
<sequence length="337" mass="37884">MSTSLKEEFKLFKFGLGHDSPILFITSQWKCSSSIYLLWRLFWLLWHVGWVVASPVVMVLYQANSPAEGAKWLIYLTHTTLLLTALTSTLDFLTVFYLSYTRRGRATLSSWNHEKPVTGPPLKKDIIFQGEFTVLSGLEACTTPWYVKLTWFLYGVISSSNILVTIMYWAVVFDGNVEAVDVIINSVNSFFIISNGLVTAMPFRILHFVYPVLYGAAYFIFTYIYYAAGGTNILNRDIIYGALDWNHAYPTVLGVVIGVLVCAPIVHLGLFALYTFRIFLFSKIHSGNFKLSSELDSHQHIAGSSRQTTTLEINLEQPSGVEHKGNATQGTKNETGL</sequence>
<keyword evidence="3" id="KW-1185">Reference proteome</keyword>
<keyword evidence="1" id="KW-1133">Transmembrane helix</keyword>
<dbReference type="PANTHER" id="PTHR12242">
    <property type="entry name" value="OS02G0130600 PROTEIN-RELATED"/>
    <property type="match status" value="1"/>
</dbReference>
<dbReference type="PANTHER" id="PTHR12242:SF1">
    <property type="entry name" value="MYND-TYPE DOMAIN-CONTAINING PROTEIN"/>
    <property type="match status" value="1"/>
</dbReference>
<dbReference type="AlphaFoldDB" id="A0AAD8FFH7"/>
<evidence type="ECO:0000256" key="1">
    <source>
        <dbReference type="SAM" id="Phobius"/>
    </source>
</evidence>
<dbReference type="Pfam" id="PF21534">
    <property type="entry name" value="Rost"/>
    <property type="match status" value="1"/>
</dbReference>
<gene>
    <name evidence="2" type="ORF">Bpfe_008166</name>
</gene>
<feature type="transmembrane region" description="Helical" evidence="1">
    <location>
        <begin position="151"/>
        <end position="170"/>
    </location>
</feature>
<evidence type="ECO:0000313" key="2">
    <source>
        <dbReference type="EMBL" id="KAK0062495.1"/>
    </source>
</evidence>
<comment type="caution">
    <text evidence="2">The sequence shown here is derived from an EMBL/GenBank/DDBJ whole genome shotgun (WGS) entry which is preliminary data.</text>
</comment>
<proteinExistence type="predicted"/>
<dbReference type="Proteomes" id="UP001233172">
    <property type="component" value="Unassembled WGS sequence"/>
</dbReference>
<dbReference type="InterPro" id="IPR049352">
    <property type="entry name" value="Rost"/>
</dbReference>
<organism evidence="2 3">
    <name type="scientific">Biomphalaria pfeifferi</name>
    <name type="common">Bloodfluke planorb</name>
    <name type="synonym">Freshwater snail</name>
    <dbReference type="NCBI Taxonomy" id="112525"/>
    <lineage>
        <taxon>Eukaryota</taxon>
        <taxon>Metazoa</taxon>
        <taxon>Spiralia</taxon>
        <taxon>Lophotrochozoa</taxon>
        <taxon>Mollusca</taxon>
        <taxon>Gastropoda</taxon>
        <taxon>Heterobranchia</taxon>
        <taxon>Euthyneura</taxon>
        <taxon>Panpulmonata</taxon>
        <taxon>Hygrophila</taxon>
        <taxon>Lymnaeoidea</taxon>
        <taxon>Planorbidae</taxon>
        <taxon>Biomphalaria</taxon>
    </lineage>
</organism>